<evidence type="ECO:0008006" key="5">
    <source>
        <dbReference type="Google" id="ProtNLM"/>
    </source>
</evidence>
<dbReference type="SMART" id="SM00947">
    <property type="entry name" value="Pro_CA"/>
    <property type="match status" value="1"/>
</dbReference>
<keyword evidence="4" id="KW-1185">Reference proteome</keyword>
<keyword evidence="2" id="KW-0479">Metal-binding</keyword>
<dbReference type="EMBL" id="RKST01000022">
    <property type="protein sequence ID" value="RUM96185.1"/>
    <property type="molecule type" value="Genomic_DNA"/>
</dbReference>
<gene>
    <name evidence="3" type="ORF">EET67_19545</name>
</gene>
<dbReference type="Gene3D" id="3.40.1050.10">
    <property type="entry name" value="Carbonic anhydrase"/>
    <property type="match status" value="1"/>
</dbReference>
<evidence type="ECO:0000256" key="2">
    <source>
        <dbReference type="PIRSR" id="PIRSR601765-1"/>
    </source>
</evidence>
<accession>A0A432V235</accession>
<reference evidence="3 4" key="1">
    <citation type="submission" date="2018-11" db="EMBL/GenBank/DDBJ databases">
        <title>Pseudaminobacter arsenicus sp. nov., an arsenic-resistant bacterium isolated from arsenic-rich aquifers.</title>
        <authorList>
            <person name="Mu Y."/>
        </authorList>
    </citation>
    <scope>NUCLEOTIDE SEQUENCE [LARGE SCALE GENOMIC DNA]</scope>
    <source>
        <strain evidence="3 4">CB3</strain>
    </source>
</reference>
<dbReference type="GO" id="GO:0008270">
    <property type="term" value="F:zinc ion binding"/>
    <property type="evidence" value="ECO:0007669"/>
    <property type="project" value="InterPro"/>
</dbReference>
<dbReference type="InterPro" id="IPR036874">
    <property type="entry name" value="Carbonic_anhydrase_sf"/>
</dbReference>
<organism evidence="3 4">
    <name type="scientific">Borborobacter arsenicus</name>
    <dbReference type="NCBI Taxonomy" id="1851146"/>
    <lineage>
        <taxon>Bacteria</taxon>
        <taxon>Pseudomonadati</taxon>
        <taxon>Pseudomonadota</taxon>
        <taxon>Alphaproteobacteria</taxon>
        <taxon>Hyphomicrobiales</taxon>
        <taxon>Phyllobacteriaceae</taxon>
        <taxon>Borborobacter</taxon>
    </lineage>
</organism>
<sequence>MRSISYHRPHPLAPALHYTACHGEPRFISFDFFQRGAPCLHDEVAGAKAVVVLGHNSCGSIKAAIDDVEVGNITAMLKNLKPALSVLDKSDGPRKSDNQFLVQKIAEENARQTAASLTDRSPIIRHLADAGKLTIAAAMHDLTSGRVSWLT</sequence>
<dbReference type="InterPro" id="IPR001765">
    <property type="entry name" value="Carbonic_anhydrase"/>
</dbReference>
<comment type="similarity">
    <text evidence="1">Belongs to the beta-class carbonic anhydrase family.</text>
</comment>
<dbReference type="Proteomes" id="UP000281647">
    <property type="component" value="Unassembled WGS sequence"/>
</dbReference>
<evidence type="ECO:0000256" key="1">
    <source>
        <dbReference type="ARBA" id="ARBA00006217"/>
    </source>
</evidence>
<dbReference type="Pfam" id="PF00484">
    <property type="entry name" value="Pro_CA"/>
    <property type="match status" value="1"/>
</dbReference>
<evidence type="ECO:0000313" key="4">
    <source>
        <dbReference type="Proteomes" id="UP000281647"/>
    </source>
</evidence>
<name>A0A432V235_9HYPH</name>
<feature type="binding site" evidence="2">
    <location>
        <position position="55"/>
    </location>
    <ligand>
        <name>Zn(2+)</name>
        <dbReference type="ChEBI" id="CHEBI:29105"/>
    </ligand>
</feature>
<feature type="binding site" evidence="2">
    <location>
        <position position="58"/>
    </location>
    <ligand>
        <name>Zn(2+)</name>
        <dbReference type="ChEBI" id="CHEBI:29105"/>
    </ligand>
</feature>
<proteinExistence type="inferred from homology"/>
<evidence type="ECO:0000313" key="3">
    <source>
        <dbReference type="EMBL" id="RUM96185.1"/>
    </source>
</evidence>
<dbReference type="GO" id="GO:0004089">
    <property type="term" value="F:carbonate dehydratase activity"/>
    <property type="evidence" value="ECO:0007669"/>
    <property type="project" value="InterPro"/>
</dbReference>
<comment type="cofactor">
    <cofactor evidence="2">
        <name>Zn(2+)</name>
        <dbReference type="ChEBI" id="CHEBI:29105"/>
    </cofactor>
    <text evidence="2">Binds 1 zinc ion per subunit.</text>
</comment>
<dbReference type="OrthoDB" id="9797527at2"/>
<dbReference type="SUPFAM" id="SSF53056">
    <property type="entry name" value="beta-carbonic anhydrase, cab"/>
    <property type="match status" value="1"/>
</dbReference>
<protein>
    <recommendedName>
        <fullName evidence="5">Carbonic anhydrase</fullName>
    </recommendedName>
</protein>
<dbReference type="RefSeq" id="WP_128628228.1">
    <property type="nucleotide sequence ID" value="NZ_RKST01000022.1"/>
</dbReference>
<keyword evidence="2" id="KW-0862">Zinc</keyword>
<dbReference type="AlphaFoldDB" id="A0A432V235"/>
<comment type="caution">
    <text evidence="3">The sequence shown here is derived from an EMBL/GenBank/DDBJ whole genome shotgun (WGS) entry which is preliminary data.</text>
</comment>